<keyword evidence="6" id="KW-1185">Reference proteome</keyword>
<dbReference type="EMBL" id="JAHESF010000014">
    <property type="protein sequence ID" value="MBT1698402.1"/>
    <property type="molecule type" value="Genomic_DNA"/>
</dbReference>
<evidence type="ECO:0000259" key="3">
    <source>
        <dbReference type="Pfam" id="PF07075"/>
    </source>
</evidence>
<dbReference type="Pfam" id="PF20732">
    <property type="entry name" value="NamZ_C"/>
    <property type="match status" value="1"/>
</dbReference>
<dbReference type="Pfam" id="PF07075">
    <property type="entry name" value="NamZ_N"/>
    <property type="match status" value="1"/>
</dbReference>
<feature type="domain" description="Peptidoglycan beta-N-acetylmuramidase NamZ N-terminal" evidence="3">
    <location>
        <begin position="80"/>
        <end position="278"/>
    </location>
</feature>
<organism evidence="5 6">
    <name type="scientific">Chryseosolibacter histidini</name>
    <dbReference type="NCBI Taxonomy" id="2782349"/>
    <lineage>
        <taxon>Bacteria</taxon>
        <taxon>Pseudomonadati</taxon>
        <taxon>Bacteroidota</taxon>
        <taxon>Cytophagia</taxon>
        <taxon>Cytophagales</taxon>
        <taxon>Chryseotaleaceae</taxon>
        <taxon>Chryseosolibacter</taxon>
    </lineage>
</organism>
<dbReference type="PANTHER" id="PTHR42915">
    <property type="entry name" value="HYPOTHETICAL 460 KDA PROTEIN IN FEUA-SIGW INTERGENIC REGION [PRECURSOR]"/>
    <property type="match status" value="1"/>
</dbReference>
<dbReference type="Proteomes" id="UP001319200">
    <property type="component" value="Unassembled WGS sequence"/>
</dbReference>
<evidence type="ECO:0000259" key="4">
    <source>
        <dbReference type="Pfam" id="PF20732"/>
    </source>
</evidence>
<protein>
    <submittedName>
        <fullName evidence="5">DUF1343 domain-containing protein</fullName>
    </submittedName>
</protein>
<dbReference type="PROSITE" id="PS51257">
    <property type="entry name" value="PROKAR_LIPOPROTEIN"/>
    <property type="match status" value="1"/>
</dbReference>
<dbReference type="InterPro" id="IPR008302">
    <property type="entry name" value="NamZ"/>
</dbReference>
<evidence type="ECO:0000313" key="5">
    <source>
        <dbReference type="EMBL" id="MBT1698402.1"/>
    </source>
</evidence>
<feature type="region of interest" description="Disordered" evidence="1">
    <location>
        <begin position="29"/>
        <end position="62"/>
    </location>
</feature>
<dbReference type="Gene3D" id="3.40.50.12170">
    <property type="entry name" value="Uncharacterised protein PF07075, DUF1343"/>
    <property type="match status" value="1"/>
</dbReference>
<gene>
    <name evidence="5" type="ORF">KK083_16045</name>
</gene>
<reference evidence="5 6" key="1">
    <citation type="submission" date="2021-05" db="EMBL/GenBank/DDBJ databases">
        <title>A Polyphasic approach of four new species of the genus Ohtaekwangia: Ohtaekwangia histidinii sp. nov., Ohtaekwangia cretensis sp. nov., Ohtaekwangia indiensis sp. nov., Ohtaekwangia reichenbachii sp. nov. from diverse environment.</title>
        <authorList>
            <person name="Octaviana S."/>
        </authorList>
    </citation>
    <scope>NUCLEOTIDE SEQUENCE [LARGE SCALE GENOMIC DNA]</scope>
    <source>
        <strain evidence="5 6">PWU4</strain>
    </source>
</reference>
<proteinExistence type="predicted"/>
<evidence type="ECO:0000256" key="2">
    <source>
        <dbReference type="SAM" id="SignalP"/>
    </source>
</evidence>
<evidence type="ECO:0000313" key="6">
    <source>
        <dbReference type="Proteomes" id="UP001319200"/>
    </source>
</evidence>
<dbReference type="Gene3D" id="3.90.1150.140">
    <property type="match status" value="1"/>
</dbReference>
<dbReference type="RefSeq" id="WP_254164518.1">
    <property type="nucleotide sequence ID" value="NZ_JAHESF010000014.1"/>
</dbReference>
<sequence>MQRLLLPFIILIVASAFLSAACIRKQDDSDNNITESRDTSITESGDRAVTDPPEAKKNKPILTGADQPELYVPYLKGKRVAMLANQTSIIGKRHLVDSLKTLGVNIVKVFGPEHGFRGQASAGVHVADEVDPTSGIKVISLYGAKNKPSNEDLADVDVVLYDLQDVGCRFYTNINALVRLMEACQENNKELLILDRPNPNGYLIDGPILDMKYKSGIGMFPIPMSHGLTVAEFAQMANGEGWLTNKAKCKLKIITNANYEHDMPYTLPVPPSPNLSTQQGIMLYPSTCMFEGVYVNHGRGTHYGFTLLGSPAYKGIYAFSYTPTSIKGMAESPLFMNEVCYGLDLRTYDVELLRKSKQINIQWIMELYKNHPEKEKFFDSKLSRQMNTIELLIGTDQFRKQIIEGKSEKEIRASWEPGLSNYKKMREKYLLYR</sequence>
<dbReference type="AlphaFoldDB" id="A0AAP2DNM0"/>
<feature type="compositionally biased region" description="Basic and acidic residues" evidence="1">
    <location>
        <begin position="35"/>
        <end position="57"/>
    </location>
</feature>
<dbReference type="InterPro" id="IPR048502">
    <property type="entry name" value="NamZ_N"/>
</dbReference>
<name>A0AAP2DNM0_9BACT</name>
<dbReference type="PIRSF" id="PIRSF016719">
    <property type="entry name" value="UCP016719"/>
    <property type="match status" value="1"/>
</dbReference>
<feature type="signal peptide" evidence="2">
    <location>
        <begin position="1"/>
        <end position="20"/>
    </location>
</feature>
<feature type="chain" id="PRO_5043042465" evidence="2">
    <location>
        <begin position="21"/>
        <end position="433"/>
    </location>
</feature>
<dbReference type="PANTHER" id="PTHR42915:SF1">
    <property type="entry name" value="PEPTIDOGLYCAN BETA-N-ACETYLMURAMIDASE NAMZ"/>
    <property type="match status" value="1"/>
</dbReference>
<dbReference type="GO" id="GO:0033922">
    <property type="term" value="F:peptidoglycan beta-N-acetylmuramidase activity"/>
    <property type="evidence" value="ECO:0007669"/>
    <property type="project" value="InterPro"/>
</dbReference>
<evidence type="ECO:0000256" key="1">
    <source>
        <dbReference type="SAM" id="MobiDB-lite"/>
    </source>
</evidence>
<dbReference type="InterPro" id="IPR048503">
    <property type="entry name" value="NamZ_C"/>
</dbReference>
<accession>A0AAP2DNM0</accession>
<keyword evidence="2" id="KW-0732">Signal</keyword>
<comment type="caution">
    <text evidence="5">The sequence shown here is derived from an EMBL/GenBank/DDBJ whole genome shotgun (WGS) entry which is preliminary data.</text>
</comment>
<feature type="domain" description="Peptidoglycan beta-N-acetylmuramidase NamZ C-terminal" evidence="4">
    <location>
        <begin position="282"/>
        <end position="432"/>
    </location>
</feature>